<protein>
    <submittedName>
        <fullName evidence="2">Uncharacterized protein</fullName>
    </submittedName>
</protein>
<evidence type="ECO:0000313" key="2">
    <source>
        <dbReference type="EMBL" id="ETO22809.1"/>
    </source>
</evidence>
<reference evidence="2 3" key="1">
    <citation type="journal article" date="2013" name="Curr. Biol.">
        <title>The Genome of the Foraminiferan Reticulomyxa filosa.</title>
        <authorList>
            <person name="Glockner G."/>
            <person name="Hulsmann N."/>
            <person name="Schleicher M."/>
            <person name="Noegel A.A."/>
            <person name="Eichinger L."/>
            <person name="Gallinger C."/>
            <person name="Pawlowski J."/>
            <person name="Sierra R."/>
            <person name="Euteneuer U."/>
            <person name="Pillet L."/>
            <person name="Moustafa A."/>
            <person name="Platzer M."/>
            <person name="Groth M."/>
            <person name="Szafranski K."/>
            <person name="Schliwa M."/>
        </authorList>
    </citation>
    <scope>NUCLEOTIDE SEQUENCE [LARGE SCALE GENOMIC DNA]</scope>
</reference>
<dbReference type="AlphaFoldDB" id="X6NAL5"/>
<proteinExistence type="predicted"/>
<organism evidence="2 3">
    <name type="scientific">Reticulomyxa filosa</name>
    <dbReference type="NCBI Taxonomy" id="46433"/>
    <lineage>
        <taxon>Eukaryota</taxon>
        <taxon>Sar</taxon>
        <taxon>Rhizaria</taxon>
        <taxon>Retaria</taxon>
        <taxon>Foraminifera</taxon>
        <taxon>Monothalamids</taxon>
        <taxon>Reticulomyxidae</taxon>
        <taxon>Reticulomyxa</taxon>
    </lineage>
</organism>
<evidence type="ECO:0000256" key="1">
    <source>
        <dbReference type="SAM" id="Phobius"/>
    </source>
</evidence>
<keyword evidence="1" id="KW-0472">Membrane</keyword>
<feature type="non-terminal residue" evidence="2">
    <location>
        <position position="1"/>
    </location>
</feature>
<sequence>GDIRRAKKFPSLAGSKNLCDIDIAVATWIGLFTVVSNNRKDSQVGRCWCAVGAACDHWRWSFDWFGFPIFVGNASFLFVLHPVILSLEQQMIVCFFFNRNLFCVMERLRLDAIERKVKKKKSLLFLFVVSNQMKKALFGAVNVVLVANTFFADFIYICWSEKSKDDFPQNIVTALDEGAIQIFTKVLLCIDLLFTYAIVMYPFTEALELRLLDRDKFGTKFCNCVCL</sequence>
<feature type="transmembrane region" description="Helical" evidence="1">
    <location>
        <begin position="64"/>
        <end position="84"/>
    </location>
</feature>
<keyword evidence="3" id="KW-1185">Reference proteome</keyword>
<dbReference type="EMBL" id="ASPP01010458">
    <property type="protein sequence ID" value="ETO22809.1"/>
    <property type="molecule type" value="Genomic_DNA"/>
</dbReference>
<dbReference type="OrthoDB" id="40134at2759"/>
<comment type="caution">
    <text evidence="2">The sequence shown here is derived from an EMBL/GenBank/DDBJ whole genome shotgun (WGS) entry which is preliminary data.</text>
</comment>
<keyword evidence="1" id="KW-1133">Transmembrane helix</keyword>
<dbReference type="Proteomes" id="UP000023152">
    <property type="component" value="Unassembled WGS sequence"/>
</dbReference>
<name>X6NAL5_RETFI</name>
<gene>
    <name evidence="2" type="ORF">RFI_14385</name>
</gene>
<feature type="transmembrane region" description="Helical" evidence="1">
    <location>
        <begin position="136"/>
        <end position="159"/>
    </location>
</feature>
<accession>X6NAL5</accession>
<evidence type="ECO:0000313" key="3">
    <source>
        <dbReference type="Proteomes" id="UP000023152"/>
    </source>
</evidence>
<feature type="transmembrane region" description="Helical" evidence="1">
    <location>
        <begin position="179"/>
        <end position="204"/>
    </location>
</feature>
<keyword evidence="1" id="KW-0812">Transmembrane</keyword>